<dbReference type="Pfam" id="PF01590">
    <property type="entry name" value="GAF"/>
    <property type="match status" value="1"/>
</dbReference>
<dbReference type="PANTHER" id="PTHR43547">
    <property type="entry name" value="TWO-COMPONENT HISTIDINE KINASE"/>
    <property type="match status" value="1"/>
</dbReference>
<dbReference type="InterPro" id="IPR005467">
    <property type="entry name" value="His_kinase_dom"/>
</dbReference>
<accession>A0ABT5C982</accession>
<dbReference type="InterPro" id="IPR003594">
    <property type="entry name" value="HATPase_dom"/>
</dbReference>
<dbReference type="InterPro" id="IPR036097">
    <property type="entry name" value="HisK_dim/P_sf"/>
</dbReference>
<evidence type="ECO:0000256" key="3">
    <source>
        <dbReference type="ARBA" id="ARBA00022553"/>
    </source>
</evidence>
<dbReference type="PROSITE" id="PS50109">
    <property type="entry name" value="HIS_KIN"/>
    <property type="match status" value="1"/>
</dbReference>
<dbReference type="SMART" id="SM00388">
    <property type="entry name" value="HisKA"/>
    <property type="match status" value="1"/>
</dbReference>
<evidence type="ECO:0000313" key="5">
    <source>
        <dbReference type="EMBL" id="MDC0682999.1"/>
    </source>
</evidence>
<dbReference type="GO" id="GO:0016301">
    <property type="term" value="F:kinase activity"/>
    <property type="evidence" value="ECO:0007669"/>
    <property type="project" value="UniProtKB-KW"/>
</dbReference>
<dbReference type="CDD" id="cd00082">
    <property type="entry name" value="HisKA"/>
    <property type="match status" value="1"/>
</dbReference>
<dbReference type="SMART" id="SM00387">
    <property type="entry name" value="HATPase_c"/>
    <property type="match status" value="1"/>
</dbReference>
<evidence type="ECO:0000259" key="4">
    <source>
        <dbReference type="PROSITE" id="PS50109"/>
    </source>
</evidence>
<keyword evidence="3" id="KW-0597">Phosphoprotein</keyword>
<dbReference type="SUPFAM" id="SSF55781">
    <property type="entry name" value="GAF domain-like"/>
    <property type="match status" value="1"/>
</dbReference>
<dbReference type="Gene3D" id="3.30.565.10">
    <property type="entry name" value="Histidine kinase-like ATPase, C-terminal domain"/>
    <property type="match status" value="1"/>
</dbReference>
<keyword evidence="5" id="KW-0808">Transferase</keyword>
<dbReference type="InterPro" id="IPR004358">
    <property type="entry name" value="Sig_transdc_His_kin-like_C"/>
</dbReference>
<name>A0ABT5C982_9BACT</name>
<dbReference type="InterPro" id="IPR029016">
    <property type="entry name" value="GAF-like_dom_sf"/>
</dbReference>
<dbReference type="PANTHER" id="PTHR43547:SF2">
    <property type="entry name" value="HYBRID SIGNAL TRANSDUCTION HISTIDINE KINASE C"/>
    <property type="match status" value="1"/>
</dbReference>
<keyword evidence="6" id="KW-1185">Reference proteome</keyword>
<dbReference type="SMART" id="SM00065">
    <property type="entry name" value="GAF"/>
    <property type="match status" value="1"/>
</dbReference>
<feature type="domain" description="Histidine kinase" evidence="4">
    <location>
        <begin position="196"/>
        <end position="409"/>
    </location>
</feature>
<proteinExistence type="predicted"/>
<reference evidence="5 6" key="1">
    <citation type="submission" date="2023-01" db="EMBL/GenBank/DDBJ databases">
        <title>Minimal conservation of predation-associated metabolite biosynthetic gene clusters underscores biosynthetic potential of Myxococcota including descriptions for ten novel species: Archangium lansinium sp. nov., Myxococcus landrumus sp. nov., Nannocystis bai.</title>
        <authorList>
            <person name="Ahearne A."/>
            <person name="Stevens C."/>
            <person name="Dowd S."/>
        </authorList>
    </citation>
    <scope>NUCLEOTIDE SEQUENCE [LARGE SCALE GENOMIC DNA]</scope>
    <source>
        <strain evidence="5 6">WIWO2</strain>
    </source>
</reference>
<dbReference type="Proteomes" id="UP001217485">
    <property type="component" value="Unassembled WGS sequence"/>
</dbReference>
<dbReference type="SUPFAM" id="SSF47384">
    <property type="entry name" value="Homodimeric domain of signal transducing histidine kinase"/>
    <property type="match status" value="1"/>
</dbReference>
<organism evidence="5 6">
    <name type="scientific">Sorangium atrum</name>
    <dbReference type="NCBI Taxonomy" id="2995308"/>
    <lineage>
        <taxon>Bacteria</taxon>
        <taxon>Pseudomonadati</taxon>
        <taxon>Myxococcota</taxon>
        <taxon>Polyangia</taxon>
        <taxon>Polyangiales</taxon>
        <taxon>Polyangiaceae</taxon>
        <taxon>Sorangium</taxon>
    </lineage>
</organism>
<protein>
    <recommendedName>
        <fullName evidence="2">histidine kinase</fullName>
        <ecNumber evidence="2">2.7.13.3</ecNumber>
    </recommendedName>
</protein>
<evidence type="ECO:0000256" key="2">
    <source>
        <dbReference type="ARBA" id="ARBA00012438"/>
    </source>
</evidence>
<dbReference type="EMBL" id="JAQNDK010000004">
    <property type="protein sequence ID" value="MDC0682999.1"/>
    <property type="molecule type" value="Genomic_DNA"/>
</dbReference>
<dbReference type="RefSeq" id="WP_272101149.1">
    <property type="nucleotide sequence ID" value="NZ_JAQNDK010000004.1"/>
</dbReference>
<dbReference type="InterPro" id="IPR003018">
    <property type="entry name" value="GAF"/>
</dbReference>
<dbReference type="Pfam" id="PF00512">
    <property type="entry name" value="HisKA"/>
    <property type="match status" value="1"/>
</dbReference>
<evidence type="ECO:0000256" key="1">
    <source>
        <dbReference type="ARBA" id="ARBA00000085"/>
    </source>
</evidence>
<gene>
    <name evidence="5" type="ORF">POL72_35050</name>
</gene>
<comment type="caution">
    <text evidence="5">The sequence shown here is derived from an EMBL/GenBank/DDBJ whole genome shotgun (WGS) entry which is preliminary data.</text>
</comment>
<dbReference type="InterPro" id="IPR036890">
    <property type="entry name" value="HATPase_C_sf"/>
</dbReference>
<dbReference type="Gene3D" id="3.30.450.40">
    <property type="match status" value="1"/>
</dbReference>
<evidence type="ECO:0000313" key="6">
    <source>
        <dbReference type="Proteomes" id="UP001217485"/>
    </source>
</evidence>
<dbReference type="SUPFAM" id="SSF55874">
    <property type="entry name" value="ATPase domain of HSP90 chaperone/DNA topoisomerase II/histidine kinase"/>
    <property type="match status" value="1"/>
</dbReference>
<comment type="catalytic activity">
    <reaction evidence="1">
        <text>ATP + protein L-histidine = ADP + protein N-phospho-L-histidine.</text>
        <dbReference type="EC" id="2.7.13.3"/>
    </reaction>
</comment>
<dbReference type="EC" id="2.7.13.3" evidence="2"/>
<dbReference type="InterPro" id="IPR003661">
    <property type="entry name" value="HisK_dim/P_dom"/>
</dbReference>
<dbReference type="Pfam" id="PF02518">
    <property type="entry name" value="HATPase_c"/>
    <property type="match status" value="1"/>
</dbReference>
<keyword evidence="5" id="KW-0418">Kinase</keyword>
<dbReference type="Gene3D" id="1.10.287.130">
    <property type="match status" value="1"/>
</dbReference>
<dbReference type="CDD" id="cd00075">
    <property type="entry name" value="HATPase"/>
    <property type="match status" value="1"/>
</dbReference>
<dbReference type="PRINTS" id="PR00344">
    <property type="entry name" value="BCTRLSENSOR"/>
</dbReference>
<sequence>MSGKEASSKEGRLISTLERLLELPAANLRQSLNQASDLLAGALGADKIDIFLFDASRNTLRALGTSKTPMGRLQRSLGLDIHPVANGGSIARVFTTGDPYITGHSEQEPGELPGLVHELGVRSHIAVRLVVEGERRGVVSAHSAAPEFFSDEDLRFLGAVTHWIGALTHRAELVEQVTSAALAQGRRQAAEELITVLAHDLRNYLSPLMGRLGMLHHRAELDGRVDDMRDADRAIGSVARLGQLISDLLDVGRIEQGLFEIAPAPMDLASLARDIAAALGTPSVEIRVESPPELVVVADRDRLRQAQENLVSNAIKHSPPGTWVLIKLTSELIKGMEYAHVDIVDRGSGVPPEILPRIFDRFVTNGHASGIGLGLYLASRIAAAHGGTLAVSSPPGNGATFRLSLPASGPPVRRDEL</sequence>